<feature type="compositionally biased region" description="Polar residues" evidence="9">
    <location>
        <begin position="654"/>
        <end position="677"/>
    </location>
</feature>
<feature type="transmembrane region" description="Helical" evidence="10">
    <location>
        <begin position="495"/>
        <end position="516"/>
    </location>
</feature>
<gene>
    <name evidence="11" type="ORF">yc1106_01062</name>
</gene>
<dbReference type="NCBIfam" id="TIGR00728">
    <property type="entry name" value="OPT_sfam"/>
    <property type="match status" value="1"/>
</dbReference>
<comment type="subcellular location">
    <subcellularLocation>
        <location evidence="1">Membrane</location>
        <topology evidence="1">Multi-pass membrane protein</topology>
    </subcellularLocation>
</comment>
<evidence type="ECO:0000256" key="5">
    <source>
        <dbReference type="ARBA" id="ARBA00022856"/>
    </source>
</evidence>
<dbReference type="NCBIfam" id="TIGR00727">
    <property type="entry name" value="ISP4_OPT"/>
    <property type="match status" value="1"/>
</dbReference>
<dbReference type="Proteomes" id="UP001056012">
    <property type="component" value="Chromosome 1"/>
</dbReference>
<evidence type="ECO:0000256" key="4">
    <source>
        <dbReference type="ARBA" id="ARBA00022692"/>
    </source>
</evidence>
<organism evidence="11 12">
    <name type="scientific">Curvularia clavata</name>
    <dbReference type="NCBI Taxonomy" id="95742"/>
    <lineage>
        <taxon>Eukaryota</taxon>
        <taxon>Fungi</taxon>
        <taxon>Dikarya</taxon>
        <taxon>Ascomycota</taxon>
        <taxon>Pezizomycotina</taxon>
        <taxon>Dothideomycetes</taxon>
        <taxon>Pleosporomycetidae</taxon>
        <taxon>Pleosporales</taxon>
        <taxon>Pleosporineae</taxon>
        <taxon>Pleosporaceae</taxon>
        <taxon>Curvularia</taxon>
    </lineage>
</organism>
<feature type="transmembrane region" description="Helical" evidence="10">
    <location>
        <begin position="959"/>
        <end position="983"/>
    </location>
</feature>
<feature type="transmembrane region" description="Helical" evidence="10">
    <location>
        <begin position="528"/>
        <end position="552"/>
    </location>
</feature>
<dbReference type="AlphaFoldDB" id="A0A9Q8Z4G7"/>
<keyword evidence="5" id="KW-0571">Peptide transport</keyword>
<evidence type="ECO:0000313" key="12">
    <source>
        <dbReference type="Proteomes" id="UP001056012"/>
    </source>
</evidence>
<evidence type="ECO:0000256" key="6">
    <source>
        <dbReference type="ARBA" id="ARBA00022927"/>
    </source>
</evidence>
<feature type="transmembrane region" description="Helical" evidence="10">
    <location>
        <begin position="462"/>
        <end position="483"/>
    </location>
</feature>
<dbReference type="PANTHER" id="PTHR22601">
    <property type="entry name" value="ISP4 LIKE PROTEIN"/>
    <property type="match status" value="1"/>
</dbReference>
<protein>
    <recommendedName>
        <fullName evidence="13">OPT-domain-containing protein</fullName>
    </recommendedName>
</protein>
<reference evidence="11" key="1">
    <citation type="submission" date="2021-12" db="EMBL/GenBank/DDBJ databases">
        <title>Curvularia clavata genome.</title>
        <authorList>
            <person name="Cao Y."/>
        </authorList>
    </citation>
    <scope>NUCLEOTIDE SEQUENCE</scope>
    <source>
        <strain evidence="11">Yc1106</strain>
    </source>
</reference>
<dbReference type="GO" id="GO:0035673">
    <property type="term" value="F:oligopeptide transmembrane transporter activity"/>
    <property type="evidence" value="ECO:0007669"/>
    <property type="project" value="InterPro"/>
</dbReference>
<dbReference type="GO" id="GO:0015031">
    <property type="term" value="P:protein transport"/>
    <property type="evidence" value="ECO:0007669"/>
    <property type="project" value="UniProtKB-KW"/>
</dbReference>
<feature type="transmembrane region" description="Helical" evidence="10">
    <location>
        <begin position="884"/>
        <end position="902"/>
    </location>
</feature>
<keyword evidence="8 10" id="KW-0472">Membrane</keyword>
<feature type="transmembrane region" description="Helical" evidence="10">
    <location>
        <begin position="703"/>
        <end position="724"/>
    </location>
</feature>
<evidence type="ECO:0000256" key="3">
    <source>
        <dbReference type="ARBA" id="ARBA00022448"/>
    </source>
</evidence>
<dbReference type="VEuPathDB" id="FungiDB:yc1106_01062"/>
<dbReference type="EMBL" id="CP089274">
    <property type="protein sequence ID" value="USP73788.1"/>
    <property type="molecule type" value="Genomic_DNA"/>
</dbReference>
<evidence type="ECO:0008006" key="13">
    <source>
        <dbReference type="Google" id="ProtNLM"/>
    </source>
</evidence>
<feature type="compositionally biased region" description="Pro residues" evidence="9">
    <location>
        <begin position="65"/>
        <end position="74"/>
    </location>
</feature>
<feature type="transmembrane region" description="Helical" evidence="10">
    <location>
        <begin position="812"/>
        <end position="831"/>
    </location>
</feature>
<evidence type="ECO:0000256" key="10">
    <source>
        <dbReference type="SAM" id="Phobius"/>
    </source>
</evidence>
<name>A0A9Q8Z4G7_CURCL</name>
<keyword evidence="12" id="KW-1185">Reference proteome</keyword>
<feature type="transmembrane region" description="Helical" evidence="10">
    <location>
        <begin position="603"/>
        <end position="627"/>
    </location>
</feature>
<feature type="transmembrane region" description="Helical" evidence="10">
    <location>
        <begin position="730"/>
        <end position="753"/>
    </location>
</feature>
<evidence type="ECO:0000256" key="7">
    <source>
        <dbReference type="ARBA" id="ARBA00022989"/>
    </source>
</evidence>
<dbReference type="InterPro" id="IPR004648">
    <property type="entry name" value="Oligpept_transpt"/>
</dbReference>
<feature type="region of interest" description="Disordered" evidence="9">
    <location>
        <begin position="1"/>
        <end position="77"/>
    </location>
</feature>
<evidence type="ECO:0000256" key="2">
    <source>
        <dbReference type="ARBA" id="ARBA00008807"/>
    </source>
</evidence>
<accession>A0A9Q8Z4G7</accession>
<feature type="region of interest" description="Disordered" evidence="9">
    <location>
        <begin position="653"/>
        <end position="680"/>
    </location>
</feature>
<dbReference type="Pfam" id="PF03169">
    <property type="entry name" value="OPT"/>
    <property type="match status" value="1"/>
</dbReference>
<feature type="transmembrane region" description="Helical" evidence="10">
    <location>
        <begin position="292"/>
        <end position="311"/>
    </location>
</feature>
<feature type="compositionally biased region" description="Low complexity" evidence="9">
    <location>
        <begin position="9"/>
        <end position="21"/>
    </location>
</feature>
<feature type="compositionally biased region" description="Acidic residues" evidence="9">
    <location>
        <begin position="221"/>
        <end position="230"/>
    </location>
</feature>
<evidence type="ECO:0000256" key="9">
    <source>
        <dbReference type="SAM" id="MobiDB-lite"/>
    </source>
</evidence>
<evidence type="ECO:0000256" key="1">
    <source>
        <dbReference type="ARBA" id="ARBA00004141"/>
    </source>
</evidence>
<sequence>MANEAGRQPLPLASSPPASVRPSRDTRHPSRPVRSTVTVSYELQALAAKATDRATLQTPSHDDPGPSPVCPDSPPHSLCTTMSRVPLLMRSSPAQGTGVMAHTAHRISLLLLHVLTAPPGSYGVLPILSSSPETPSPGSLSDDAALPKIKGKSRLANCESSSSTTRSRHRTGDASRSSTTLGVASGGHEESRFNTSALDPSTAGAPLFDSSTSSTTTLDNDGTDNDDDDDTGLHDMKGNPSDNSPYAQVRASVAATDNLSLSIDTPRMWFLSIIFSIAGSSTNLFFSLRYPSVSLTPIIALLLVHPMGLFWDQIFKRPDDPDETFVDGCVQTTSPSSQPKASWMRRTRLWLAQGRWNEKEHCCVYVSSNVSFGFAFATDVIVEQVKFYHQDLGIMYQVLLILSTQILGYSLAGITRRYLVRPSGMIWPSTLVSTAMFTALHKDENKPADGWTIAPRKFFVRIFLGSVAFYFLPGLLFPALSYFNVLTWFAPKNVVVANLFGISSGLGLFPLTFDWAQIAYIGSPLITPFWAAMNILGGLVGVMWIAAPIMYYKNVLYSSYMPILSSVVWDNRGKPYDVSKILTENFLFDEEAYKNYSRVYLPITYVLSYALQFAGLTALLSHTGLWYGKDIWRQWRRSWAEIRKESAADYQPLANESESNTSPTSPAAFSQRLSPNSEPDVEDLLSAEDVHNRLMRRYEDVPIAWYILTGVSMAAVGMFVVEYYPVHLPWYGLLLALGIGAVLFIPIGIVMAITNQQSSIYLICQLICGVIFPGRPVANMVFTTFGYISATQGLKFASDLKLGHYMKIPPRILFKLQLTVTIVSSLTQIGVLNWMLNFIPGICTAQAINGFNCPIARVHFNGSILWGVVGPGKFFGPGALYQHLVWAFPIGAIAPVILYYLARGDRKSILSKVNLAVVFGSLSWIPPATGLNFSVWAMVCYLFNYEIKNRKNAWWKKYNMMLSAALDSGLAFGVVVIFFGIVYPGWMSGFKWWGTEVYKQGCDWQACPYKEVPKGETFGPGRW</sequence>
<keyword evidence="4 10" id="KW-0812">Transmembrane</keyword>
<dbReference type="GO" id="GO:0016020">
    <property type="term" value="C:membrane"/>
    <property type="evidence" value="ECO:0007669"/>
    <property type="project" value="UniProtKB-SubCell"/>
</dbReference>
<dbReference type="OrthoDB" id="9986677at2759"/>
<keyword evidence="7 10" id="KW-1133">Transmembrane helix</keyword>
<keyword evidence="6" id="KW-0653">Protein transport</keyword>
<dbReference type="InterPro" id="IPR004813">
    <property type="entry name" value="OPT"/>
</dbReference>
<proteinExistence type="inferred from homology"/>
<keyword evidence="3" id="KW-0813">Transport</keyword>
<feature type="region of interest" description="Disordered" evidence="9">
    <location>
        <begin position="131"/>
        <end position="246"/>
    </location>
</feature>
<evidence type="ECO:0000256" key="8">
    <source>
        <dbReference type="ARBA" id="ARBA00023136"/>
    </source>
</evidence>
<feature type="transmembrane region" description="Helical" evidence="10">
    <location>
        <begin position="394"/>
        <end position="412"/>
    </location>
</feature>
<comment type="similarity">
    <text evidence="2">Belongs to the oligopeptide OPT transporter family.</text>
</comment>
<feature type="transmembrane region" description="Helical" evidence="10">
    <location>
        <begin position="268"/>
        <end position="286"/>
    </location>
</feature>
<evidence type="ECO:0000313" key="11">
    <source>
        <dbReference type="EMBL" id="USP73788.1"/>
    </source>
</evidence>
<feature type="compositionally biased region" description="Low complexity" evidence="9">
    <location>
        <begin position="209"/>
        <end position="220"/>
    </location>
</feature>